<reference evidence="14 15" key="1">
    <citation type="journal article" date="2016" name="Genome Biol. Evol.">
        <title>Divergent and convergent evolution of fungal pathogenicity.</title>
        <authorList>
            <person name="Shang Y."/>
            <person name="Xiao G."/>
            <person name="Zheng P."/>
            <person name="Cen K."/>
            <person name="Zhan S."/>
            <person name="Wang C."/>
        </authorList>
    </citation>
    <scope>NUCLEOTIDE SEQUENCE [LARGE SCALE GENOMIC DNA]</scope>
    <source>
        <strain evidence="14 15">ARSEF 7405</strain>
    </source>
</reference>
<evidence type="ECO:0000256" key="5">
    <source>
        <dbReference type="ARBA" id="ARBA00022729"/>
    </source>
</evidence>
<feature type="chain" id="PRO_5007895464" description="beta-glucosidase" evidence="12">
    <location>
        <begin position="19"/>
        <end position="874"/>
    </location>
</feature>
<name>A0A168AX97_9EURO</name>
<feature type="signal peptide" evidence="12">
    <location>
        <begin position="1"/>
        <end position="18"/>
    </location>
</feature>
<dbReference type="InterPro" id="IPR026891">
    <property type="entry name" value="Fn3-like"/>
</dbReference>
<dbReference type="AlphaFoldDB" id="A0A168AX97"/>
<keyword evidence="5 12" id="KW-0732">Signal</keyword>
<keyword evidence="9 11" id="KW-0326">Glycosidase</keyword>
<sequence length="874" mass="94679">MWSGFALGILATVGGAAAANKNLAYSPPYYPSPWADGEGEWAEAYEKAKTFVSQLTLVEKVNLTTGTGFQRDGCSGTIGTIDRVGFPGLCLQDSPLGVGSTDYVSTFPAGINVAATFSKDLAYERGRAMGEEFRGKGIDVSLGPVTGPIGRTPWGGRNWEGFSPDPVVSGKLVAETIKGIQDSGVVACVKHFIANEQEHFRQPNEAPKYGFNITDSLSSNIDDVTMHELYLWPFADAVRAGVGSVMCSYNQINNSYGCQNSHVLNGLLKGELGFQGFVMTDWSGQHSGVSSALAGLDMTMPGESVMFTGDSFFGPNLTISVLNGTVPQWRVDDMAVRIMTAYYKVHRDAHKVPVNYNSWQTSEYGYTHFAVKEGWGKINEFVNVRGNHAMNARDVAAKSIVLLKNENHALPLTGLEAQVAVLGEDAGPNPDGPNGCYMNACEPGKQGTLATGWGSGSNRFPYLVTPYEAIQRKVLDYGVGSVAAVLDNYNMDQVDSVLDSSSVAIVFANAAAGENLVAIDGNFGDRKNLTLWGNGDNLINHVAEKHNNTIVVIHSAGPVVPAGWHKNPNVTAIVWAGLPGQESGNGLVDVLYGKVNPAARSPFTWGANDTDYGVRLLRKANNGHGAPQDDFTEGIFIDYRYFDKEDIEPVWEFGHGLSYTSFNYSNMVINAIPAPKYVPANKTTKAAPVIGKVSNNTKDFVVPSEIENNRVTKYIYPWLNTTDLKKASGDLHYGLPKDKYLPKGVDDASPQKVPAAGGAPGGNPRLYDELYEVTVTIENTGDIPGEEVPQLYVSLGGPNDAKLVLRDFDRITVNPGVPRTWRTTLNRRDISNWDVNSQDWVVTEHDKTVYVGSSSRKLPLQAKLPKAEFLDDDN</sequence>
<dbReference type="SUPFAM" id="SSF51445">
    <property type="entry name" value="(Trans)glycosidases"/>
    <property type="match status" value="1"/>
</dbReference>
<keyword evidence="15" id="KW-1185">Reference proteome</keyword>
<dbReference type="Pfam" id="PF01915">
    <property type="entry name" value="Glyco_hydro_3_C"/>
    <property type="match status" value="1"/>
</dbReference>
<dbReference type="Proteomes" id="UP000242877">
    <property type="component" value="Unassembled WGS sequence"/>
</dbReference>
<evidence type="ECO:0000256" key="4">
    <source>
        <dbReference type="ARBA" id="ARBA00012744"/>
    </source>
</evidence>
<evidence type="ECO:0000259" key="13">
    <source>
        <dbReference type="SMART" id="SM01217"/>
    </source>
</evidence>
<evidence type="ECO:0000256" key="7">
    <source>
        <dbReference type="ARBA" id="ARBA00023180"/>
    </source>
</evidence>
<accession>A0A168AX97</accession>
<keyword evidence="7" id="KW-0325">Glycoprotein</keyword>
<dbReference type="InterPro" id="IPR001764">
    <property type="entry name" value="Glyco_hydro_3_N"/>
</dbReference>
<dbReference type="GO" id="GO:0008422">
    <property type="term" value="F:beta-glucosidase activity"/>
    <property type="evidence" value="ECO:0007669"/>
    <property type="project" value="UniProtKB-EC"/>
</dbReference>
<evidence type="ECO:0000256" key="8">
    <source>
        <dbReference type="ARBA" id="ARBA00023277"/>
    </source>
</evidence>
<dbReference type="EMBL" id="AZGZ01000006">
    <property type="protein sequence ID" value="KZZ94474.1"/>
    <property type="molecule type" value="Genomic_DNA"/>
</dbReference>
<evidence type="ECO:0000256" key="6">
    <source>
        <dbReference type="ARBA" id="ARBA00022801"/>
    </source>
</evidence>
<dbReference type="SUPFAM" id="SSF52279">
    <property type="entry name" value="Beta-D-glucan exohydrolase, C-terminal domain"/>
    <property type="match status" value="1"/>
</dbReference>
<dbReference type="OrthoDB" id="416222at2759"/>
<dbReference type="Gene3D" id="3.40.50.1700">
    <property type="entry name" value="Glycoside hydrolase family 3 C-terminal domain"/>
    <property type="match status" value="1"/>
</dbReference>
<protein>
    <recommendedName>
        <fullName evidence="4 11">beta-glucosidase</fullName>
        <ecNumber evidence="4 11">3.2.1.21</ecNumber>
    </recommendedName>
</protein>
<dbReference type="PROSITE" id="PS00775">
    <property type="entry name" value="GLYCOSYL_HYDROL_F3"/>
    <property type="match status" value="1"/>
</dbReference>
<dbReference type="InterPro" id="IPR050288">
    <property type="entry name" value="Cellulose_deg_GH3"/>
</dbReference>
<evidence type="ECO:0000256" key="11">
    <source>
        <dbReference type="RuleBase" id="RU361161"/>
    </source>
</evidence>
<evidence type="ECO:0000256" key="2">
    <source>
        <dbReference type="ARBA" id="ARBA00004987"/>
    </source>
</evidence>
<dbReference type="PANTHER" id="PTHR42715">
    <property type="entry name" value="BETA-GLUCOSIDASE"/>
    <property type="match status" value="1"/>
</dbReference>
<dbReference type="InterPro" id="IPR013783">
    <property type="entry name" value="Ig-like_fold"/>
</dbReference>
<dbReference type="PANTHER" id="PTHR42715:SF29">
    <property type="entry name" value="BETA-GLUCOSIDASE A-RELATED"/>
    <property type="match status" value="1"/>
</dbReference>
<dbReference type="SMART" id="SM01217">
    <property type="entry name" value="Fn3_like"/>
    <property type="match status" value="1"/>
</dbReference>
<dbReference type="InterPro" id="IPR017853">
    <property type="entry name" value="GH"/>
</dbReference>
<dbReference type="Pfam" id="PF14310">
    <property type="entry name" value="Fn3-like"/>
    <property type="match status" value="1"/>
</dbReference>
<dbReference type="FunFam" id="3.40.50.1700:FF:000003">
    <property type="entry name" value="Probable beta-glucosidase"/>
    <property type="match status" value="1"/>
</dbReference>
<dbReference type="FunFam" id="3.20.20.300:FF:000002">
    <property type="entry name" value="Probable beta-glucosidase"/>
    <property type="match status" value="1"/>
</dbReference>
<evidence type="ECO:0000313" key="14">
    <source>
        <dbReference type="EMBL" id="KZZ94474.1"/>
    </source>
</evidence>
<evidence type="ECO:0000256" key="9">
    <source>
        <dbReference type="ARBA" id="ARBA00023295"/>
    </source>
</evidence>
<dbReference type="GO" id="GO:0030245">
    <property type="term" value="P:cellulose catabolic process"/>
    <property type="evidence" value="ECO:0007669"/>
    <property type="project" value="UniProtKB-UniPathway"/>
</dbReference>
<gene>
    <name evidence="14" type="ORF">AAP_01774</name>
</gene>
<organism evidence="14 15">
    <name type="scientific">Ascosphaera apis ARSEF 7405</name>
    <dbReference type="NCBI Taxonomy" id="392613"/>
    <lineage>
        <taxon>Eukaryota</taxon>
        <taxon>Fungi</taxon>
        <taxon>Dikarya</taxon>
        <taxon>Ascomycota</taxon>
        <taxon>Pezizomycotina</taxon>
        <taxon>Eurotiomycetes</taxon>
        <taxon>Eurotiomycetidae</taxon>
        <taxon>Onygenales</taxon>
        <taxon>Ascosphaeraceae</taxon>
        <taxon>Ascosphaera</taxon>
    </lineage>
</organism>
<evidence type="ECO:0000256" key="12">
    <source>
        <dbReference type="SAM" id="SignalP"/>
    </source>
</evidence>
<dbReference type="FunFam" id="2.60.40.10:FF:001391">
    <property type="entry name" value="Beta-glucosidase"/>
    <property type="match status" value="1"/>
</dbReference>
<dbReference type="VEuPathDB" id="FungiDB:AAP_01774"/>
<dbReference type="EC" id="3.2.1.21" evidence="4 11"/>
<keyword evidence="10 11" id="KW-0624">Polysaccharide degradation</keyword>
<evidence type="ECO:0000256" key="3">
    <source>
        <dbReference type="ARBA" id="ARBA00005336"/>
    </source>
</evidence>
<feature type="domain" description="Fibronectin type III-like" evidence="13">
    <location>
        <begin position="787"/>
        <end position="855"/>
    </location>
</feature>
<comment type="caution">
    <text evidence="14">The sequence shown here is derived from an EMBL/GenBank/DDBJ whole genome shotgun (WGS) entry which is preliminary data.</text>
</comment>
<evidence type="ECO:0000256" key="10">
    <source>
        <dbReference type="ARBA" id="ARBA00023326"/>
    </source>
</evidence>
<keyword evidence="8 11" id="KW-0119">Carbohydrate metabolism</keyword>
<proteinExistence type="inferred from homology"/>
<comment type="similarity">
    <text evidence="3 11">Belongs to the glycosyl hydrolase 3 family.</text>
</comment>
<dbReference type="Gene3D" id="2.60.40.10">
    <property type="entry name" value="Immunoglobulins"/>
    <property type="match status" value="1"/>
</dbReference>
<dbReference type="PRINTS" id="PR00133">
    <property type="entry name" value="GLHYDRLASE3"/>
</dbReference>
<evidence type="ECO:0000313" key="15">
    <source>
        <dbReference type="Proteomes" id="UP000242877"/>
    </source>
</evidence>
<dbReference type="Pfam" id="PF00933">
    <property type="entry name" value="Glyco_hydro_3"/>
    <property type="match status" value="1"/>
</dbReference>
<comment type="catalytic activity">
    <reaction evidence="1 11">
        <text>Hydrolysis of terminal, non-reducing beta-D-glucosyl residues with release of beta-D-glucose.</text>
        <dbReference type="EC" id="3.2.1.21"/>
    </reaction>
</comment>
<dbReference type="InterPro" id="IPR019800">
    <property type="entry name" value="Glyco_hydro_3_AS"/>
</dbReference>
<dbReference type="InterPro" id="IPR036881">
    <property type="entry name" value="Glyco_hydro_3_C_sf"/>
</dbReference>
<dbReference type="InterPro" id="IPR002772">
    <property type="entry name" value="Glyco_hydro_3_C"/>
</dbReference>
<comment type="pathway">
    <text evidence="2 11">Glycan metabolism; cellulose degradation.</text>
</comment>
<evidence type="ECO:0000256" key="1">
    <source>
        <dbReference type="ARBA" id="ARBA00000448"/>
    </source>
</evidence>
<dbReference type="InterPro" id="IPR036962">
    <property type="entry name" value="Glyco_hydro_3_N_sf"/>
</dbReference>
<dbReference type="UniPathway" id="UPA00696"/>
<dbReference type="Gene3D" id="3.20.20.300">
    <property type="entry name" value="Glycoside hydrolase, family 3, N-terminal domain"/>
    <property type="match status" value="1"/>
</dbReference>
<keyword evidence="6 11" id="KW-0378">Hydrolase</keyword>